<dbReference type="EMBL" id="ABEU02000002">
    <property type="protein sequence ID" value="PNR59620.1"/>
    <property type="molecule type" value="Genomic_DNA"/>
</dbReference>
<accession>A9SJ36</accession>
<keyword evidence="3" id="KW-1185">Reference proteome</keyword>
<dbReference type="eggNOG" id="ENOG502S8UV">
    <property type="taxonomic scope" value="Eukaryota"/>
</dbReference>
<dbReference type="EnsemblPlants" id="Pp3c2_9080V3.1">
    <property type="protein sequence ID" value="PAC:32934979.CDS.1"/>
    <property type="gene ID" value="Pp3c2_9080"/>
</dbReference>
<dbReference type="AlphaFoldDB" id="A9SJ36"/>
<dbReference type="PANTHER" id="PTHR33193">
    <property type="entry name" value="DOMAIN PROTEIN, PUTATIVE (DUF3511)-RELATED"/>
    <property type="match status" value="1"/>
</dbReference>
<proteinExistence type="predicted"/>
<reference evidence="2" key="3">
    <citation type="submission" date="2020-12" db="UniProtKB">
        <authorList>
            <consortium name="EnsemblPlants"/>
        </authorList>
    </citation>
    <scope>IDENTIFICATION</scope>
</reference>
<dbReference type="EnsemblPlants" id="Pp3c2_9080V3.3">
    <property type="protein sequence ID" value="PAC:32934981.CDS.1"/>
    <property type="gene ID" value="Pp3c2_9080"/>
</dbReference>
<sequence length="80" mass="9505">MVLDRRYDDFANNNTYSDFSNSKSKMPRSNAWATTDPEIKRKKRVAKYKVFTLEGKVKDTVRSSCRWIKNKYLVVRYGQC</sequence>
<dbReference type="EnsemblPlants" id="Pp3c2_9080V3.2">
    <property type="protein sequence ID" value="PAC:32934980.CDS.1"/>
    <property type="gene ID" value="Pp3c2_9080"/>
</dbReference>
<dbReference type="Gramene" id="Pp3c2_9080V3.2">
    <property type="protein sequence ID" value="PAC:32934980.CDS.1"/>
    <property type="gene ID" value="Pp3c2_9080"/>
</dbReference>
<dbReference type="InterPro" id="IPR021899">
    <property type="entry name" value="DUF3511"/>
</dbReference>
<dbReference type="HOGENOM" id="CLU_2562573_0_0_1"/>
<name>A9SJ36_PHYPA</name>
<evidence type="ECO:0008006" key="4">
    <source>
        <dbReference type="Google" id="ProtNLM"/>
    </source>
</evidence>
<dbReference type="PANTHER" id="PTHR33193:SF13">
    <property type="entry name" value="EXPRESSED PROTEIN"/>
    <property type="match status" value="1"/>
</dbReference>
<dbReference type="Gramene" id="Pp3c2_9080V3.1">
    <property type="protein sequence ID" value="PAC:32934979.CDS.1"/>
    <property type="gene ID" value="Pp3c2_9080"/>
</dbReference>
<evidence type="ECO:0000313" key="2">
    <source>
        <dbReference type="EnsemblPlants" id="PAC:32934979.CDS.1"/>
    </source>
</evidence>
<gene>
    <name evidence="1" type="ORF">PHYPA_002412</name>
</gene>
<dbReference type="PaxDb" id="3218-PP1S84_39V6.1"/>
<dbReference type="Pfam" id="PF12023">
    <property type="entry name" value="DUF3511"/>
    <property type="match status" value="1"/>
</dbReference>
<dbReference type="Gramene" id="Pp3c2_9080V3.3">
    <property type="protein sequence ID" value="PAC:32934981.CDS.1"/>
    <property type="gene ID" value="Pp3c2_9080"/>
</dbReference>
<protein>
    <recommendedName>
        <fullName evidence="4">DUF3511 domain-containing protein</fullName>
    </recommendedName>
</protein>
<organism evidence="1">
    <name type="scientific">Physcomitrium patens</name>
    <name type="common">Spreading-leaved earth moss</name>
    <name type="synonym">Physcomitrella patens</name>
    <dbReference type="NCBI Taxonomy" id="3218"/>
    <lineage>
        <taxon>Eukaryota</taxon>
        <taxon>Viridiplantae</taxon>
        <taxon>Streptophyta</taxon>
        <taxon>Embryophyta</taxon>
        <taxon>Bryophyta</taxon>
        <taxon>Bryophytina</taxon>
        <taxon>Bryopsida</taxon>
        <taxon>Funariidae</taxon>
        <taxon>Funariales</taxon>
        <taxon>Funariaceae</taxon>
        <taxon>Physcomitrium</taxon>
    </lineage>
</organism>
<evidence type="ECO:0000313" key="1">
    <source>
        <dbReference type="EMBL" id="PNR59620.1"/>
    </source>
</evidence>
<dbReference type="OMA" id="RNERNMQ"/>
<evidence type="ECO:0000313" key="3">
    <source>
        <dbReference type="Proteomes" id="UP000006727"/>
    </source>
</evidence>
<reference evidence="1 3" key="1">
    <citation type="journal article" date="2008" name="Science">
        <title>The Physcomitrella genome reveals evolutionary insights into the conquest of land by plants.</title>
        <authorList>
            <person name="Rensing S."/>
            <person name="Lang D."/>
            <person name="Zimmer A."/>
            <person name="Terry A."/>
            <person name="Salamov A."/>
            <person name="Shapiro H."/>
            <person name="Nishiyama T."/>
            <person name="Perroud P.-F."/>
            <person name="Lindquist E."/>
            <person name="Kamisugi Y."/>
            <person name="Tanahashi T."/>
            <person name="Sakakibara K."/>
            <person name="Fujita T."/>
            <person name="Oishi K."/>
            <person name="Shin-I T."/>
            <person name="Kuroki Y."/>
            <person name="Toyoda A."/>
            <person name="Suzuki Y."/>
            <person name="Hashimoto A."/>
            <person name="Yamaguchi K."/>
            <person name="Sugano A."/>
            <person name="Kohara Y."/>
            <person name="Fujiyama A."/>
            <person name="Anterola A."/>
            <person name="Aoki S."/>
            <person name="Ashton N."/>
            <person name="Barbazuk W.B."/>
            <person name="Barker E."/>
            <person name="Bennetzen J."/>
            <person name="Bezanilla M."/>
            <person name="Blankenship R."/>
            <person name="Cho S.H."/>
            <person name="Dutcher S."/>
            <person name="Estelle M."/>
            <person name="Fawcett J.A."/>
            <person name="Gundlach H."/>
            <person name="Hanada K."/>
            <person name="Heyl A."/>
            <person name="Hicks K.A."/>
            <person name="Hugh J."/>
            <person name="Lohr M."/>
            <person name="Mayer K."/>
            <person name="Melkozernov A."/>
            <person name="Murata T."/>
            <person name="Nelson D."/>
            <person name="Pils B."/>
            <person name="Prigge M."/>
            <person name="Reiss B."/>
            <person name="Renner T."/>
            <person name="Rombauts S."/>
            <person name="Rushton P."/>
            <person name="Sanderfoot A."/>
            <person name="Schween G."/>
            <person name="Shiu S.-H."/>
            <person name="Stueber K."/>
            <person name="Theodoulou F.L."/>
            <person name="Tu H."/>
            <person name="Van de Peer Y."/>
            <person name="Verrier P.J."/>
            <person name="Waters E."/>
            <person name="Wood A."/>
            <person name="Yang L."/>
            <person name="Cove D."/>
            <person name="Cuming A."/>
            <person name="Hasebe M."/>
            <person name="Lucas S."/>
            <person name="Mishler D.B."/>
            <person name="Reski R."/>
            <person name="Grigoriev I."/>
            <person name="Quatrano R.S."/>
            <person name="Boore J.L."/>
        </authorList>
    </citation>
    <scope>NUCLEOTIDE SEQUENCE [LARGE SCALE GENOMIC DNA]</scope>
    <source>
        <strain evidence="2 3">cv. Gransden 2004</strain>
    </source>
</reference>
<reference evidence="1 3" key="2">
    <citation type="journal article" date="2018" name="Plant J.">
        <title>The Physcomitrella patens chromosome-scale assembly reveals moss genome structure and evolution.</title>
        <authorList>
            <person name="Lang D."/>
            <person name="Ullrich K.K."/>
            <person name="Murat F."/>
            <person name="Fuchs J."/>
            <person name="Jenkins J."/>
            <person name="Haas F.B."/>
            <person name="Piednoel M."/>
            <person name="Gundlach H."/>
            <person name="Van Bel M."/>
            <person name="Meyberg R."/>
            <person name="Vives C."/>
            <person name="Morata J."/>
            <person name="Symeonidi A."/>
            <person name="Hiss M."/>
            <person name="Muchero W."/>
            <person name="Kamisugi Y."/>
            <person name="Saleh O."/>
            <person name="Blanc G."/>
            <person name="Decker E.L."/>
            <person name="van Gessel N."/>
            <person name="Grimwood J."/>
            <person name="Hayes R.D."/>
            <person name="Graham S.W."/>
            <person name="Gunter L.E."/>
            <person name="McDaniel S.F."/>
            <person name="Hoernstein S.N.W."/>
            <person name="Larsson A."/>
            <person name="Li F.W."/>
            <person name="Perroud P.F."/>
            <person name="Phillips J."/>
            <person name="Ranjan P."/>
            <person name="Rokshar D.S."/>
            <person name="Rothfels C.J."/>
            <person name="Schneider L."/>
            <person name="Shu S."/>
            <person name="Stevenson D.W."/>
            <person name="Thummler F."/>
            <person name="Tillich M."/>
            <person name="Villarreal Aguilar J.C."/>
            <person name="Widiez T."/>
            <person name="Wong G.K."/>
            <person name="Wymore A."/>
            <person name="Zhang Y."/>
            <person name="Zimmer A.D."/>
            <person name="Quatrano R.S."/>
            <person name="Mayer K.F.X."/>
            <person name="Goodstein D."/>
            <person name="Casacuberta J.M."/>
            <person name="Vandepoele K."/>
            <person name="Reski R."/>
            <person name="Cuming A.C."/>
            <person name="Tuskan G.A."/>
            <person name="Maumus F."/>
            <person name="Salse J."/>
            <person name="Schmutz J."/>
            <person name="Rensing S.A."/>
        </authorList>
    </citation>
    <scope>NUCLEOTIDE SEQUENCE [LARGE SCALE GENOMIC DNA]</scope>
    <source>
        <strain evidence="2 3">cv. Gransden 2004</strain>
    </source>
</reference>
<dbReference type="Proteomes" id="UP000006727">
    <property type="component" value="Chromosome 2"/>
</dbReference>
<dbReference type="InParanoid" id="A9SJ36"/>